<evidence type="ECO:0000313" key="2">
    <source>
        <dbReference type="EMBL" id="EAR22023.1"/>
    </source>
</evidence>
<reference evidence="2 3" key="1">
    <citation type="submission" date="2006-02" db="EMBL/GenBank/DDBJ databases">
        <authorList>
            <person name="Waterbury J."/>
            <person name="Ferriera S."/>
            <person name="Johnson J."/>
            <person name="Kravitz S."/>
            <person name="Halpern A."/>
            <person name="Remington K."/>
            <person name="Beeson K."/>
            <person name="Tran B."/>
            <person name="Rogers Y.-H."/>
            <person name="Friedman R."/>
            <person name="Venter J.C."/>
        </authorList>
    </citation>
    <scope>NUCLEOTIDE SEQUENCE [LARGE SCALE GENOMIC DNA]</scope>
    <source>
        <strain evidence="2 3">Nb-231</strain>
    </source>
</reference>
<protein>
    <recommendedName>
        <fullName evidence="1">PIN domain-containing protein</fullName>
    </recommendedName>
</protein>
<dbReference type="RefSeq" id="WP_005000682.1">
    <property type="nucleotide sequence ID" value="NZ_CH672427.1"/>
</dbReference>
<dbReference type="eggNOG" id="COG5611">
    <property type="taxonomic scope" value="Bacteria"/>
</dbReference>
<keyword evidence="3" id="KW-1185">Reference proteome</keyword>
<evidence type="ECO:0000259" key="1">
    <source>
        <dbReference type="Pfam" id="PF01850"/>
    </source>
</evidence>
<proteinExistence type="predicted"/>
<name>A4BR23_9GAMM</name>
<comment type="caution">
    <text evidence="2">The sequence shown here is derived from an EMBL/GenBank/DDBJ whole genome shotgun (WGS) entry which is preliminary data.</text>
</comment>
<dbReference type="InterPro" id="IPR002716">
    <property type="entry name" value="PIN_dom"/>
</dbReference>
<dbReference type="PANTHER" id="PTHR39664:SF2">
    <property type="entry name" value="NUCLEIC ACID-BINDING PROTEIN, CONTAINING PIN DOMAIN-RELATED"/>
    <property type="match status" value="1"/>
</dbReference>
<gene>
    <name evidence="2" type="ORF">NB231_06531</name>
</gene>
<dbReference type="CDD" id="cd18683">
    <property type="entry name" value="PIN_VapC-like"/>
    <property type="match status" value="1"/>
</dbReference>
<dbReference type="Pfam" id="PF01850">
    <property type="entry name" value="PIN"/>
    <property type="match status" value="1"/>
</dbReference>
<organism evidence="2 3">
    <name type="scientific">Nitrococcus mobilis Nb-231</name>
    <dbReference type="NCBI Taxonomy" id="314278"/>
    <lineage>
        <taxon>Bacteria</taxon>
        <taxon>Pseudomonadati</taxon>
        <taxon>Pseudomonadota</taxon>
        <taxon>Gammaproteobacteria</taxon>
        <taxon>Chromatiales</taxon>
        <taxon>Ectothiorhodospiraceae</taxon>
        <taxon>Nitrococcus</taxon>
    </lineage>
</organism>
<dbReference type="STRING" id="314278.NB231_06531"/>
<dbReference type="SUPFAM" id="SSF88723">
    <property type="entry name" value="PIN domain-like"/>
    <property type="match status" value="1"/>
</dbReference>
<dbReference type="OrthoDB" id="32974at2"/>
<dbReference type="Gene3D" id="3.40.50.1010">
    <property type="entry name" value="5'-nuclease"/>
    <property type="match status" value="1"/>
</dbReference>
<feature type="domain" description="PIN" evidence="1">
    <location>
        <begin position="2"/>
        <end position="123"/>
    </location>
</feature>
<dbReference type="InterPro" id="IPR029060">
    <property type="entry name" value="PIN-like_dom_sf"/>
</dbReference>
<dbReference type="Proteomes" id="UP000003374">
    <property type="component" value="Unassembled WGS sequence"/>
</dbReference>
<dbReference type="HOGENOM" id="CLU_121449_2_2_6"/>
<accession>A4BR23</accession>
<dbReference type="AlphaFoldDB" id="A4BR23"/>
<evidence type="ECO:0000313" key="3">
    <source>
        <dbReference type="Proteomes" id="UP000003374"/>
    </source>
</evidence>
<dbReference type="EMBL" id="AAOF01000005">
    <property type="protein sequence ID" value="EAR22023.1"/>
    <property type="molecule type" value="Genomic_DNA"/>
</dbReference>
<dbReference type="PANTHER" id="PTHR39664">
    <property type="match status" value="1"/>
</dbReference>
<sequence length="128" mass="14240">MIAVDTNVLVRILTDDPGQPEQVQAARALASRARKVYVPLIVMVECVWVLESAYRLDKATVLTVLTHLHTNTAFVLQDEVITQKALDLFNASQADFSDCVILTQAQREGLDVYTFDKRLTRLAGTHAV</sequence>